<dbReference type="Proteomes" id="UP000029264">
    <property type="component" value="Unassembled WGS sequence"/>
</dbReference>
<comment type="caution">
    <text evidence="4">The sequence shown here is derived from an EMBL/GenBank/DDBJ whole genome shotgun (WGS) entry which is preliminary data.</text>
</comment>
<dbReference type="OrthoDB" id="9811849at2"/>
<keyword evidence="5" id="KW-1185">Reference proteome</keyword>
<dbReference type="GO" id="GO:0004792">
    <property type="term" value="F:thiosulfate-cyanide sulfurtransferase activity"/>
    <property type="evidence" value="ECO:0007669"/>
    <property type="project" value="InterPro"/>
</dbReference>
<dbReference type="AlphaFoldDB" id="A0A094LMB1"/>
<dbReference type="Pfam" id="PF00581">
    <property type="entry name" value="Rhodanese"/>
    <property type="match status" value="1"/>
</dbReference>
<evidence type="ECO:0000256" key="1">
    <source>
        <dbReference type="ARBA" id="ARBA00022490"/>
    </source>
</evidence>
<dbReference type="PROSITE" id="PS50206">
    <property type="entry name" value="RHODANESE_3"/>
    <property type="match status" value="1"/>
</dbReference>
<evidence type="ECO:0000313" key="5">
    <source>
        <dbReference type="Proteomes" id="UP000029264"/>
    </source>
</evidence>
<evidence type="ECO:0000259" key="3">
    <source>
        <dbReference type="PROSITE" id="PS50206"/>
    </source>
</evidence>
<dbReference type="InterPro" id="IPR036873">
    <property type="entry name" value="Rhodanese-like_dom_sf"/>
</dbReference>
<proteinExistence type="predicted"/>
<dbReference type="InterPro" id="IPR050229">
    <property type="entry name" value="GlpE_sulfurtransferase"/>
</dbReference>
<name>A0A094LMB1_9GAMM</name>
<dbReference type="eggNOG" id="COG0607">
    <property type="taxonomic scope" value="Bacteria"/>
</dbReference>
<dbReference type="STRING" id="1515746.HR45_17210"/>
<dbReference type="CDD" id="cd01444">
    <property type="entry name" value="GlpE_ST"/>
    <property type="match status" value="1"/>
</dbReference>
<dbReference type="SUPFAM" id="SSF52821">
    <property type="entry name" value="Rhodanese/Cell cycle control phosphatase"/>
    <property type="match status" value="1"/>
</dbReference>
<dbReference type="GO" id="GO:0005737">
    <property type="term" value="C:cytoplasm"/>
    <property type="evidence" value="ECO:0007669"/>
    <property type="project" value="InterPro"/>
</dbReference>
<sequence>MTTYKILNIAELKQRLQQGEELQIIDIRDPASFEQGHIAGAQRVGNDNIAQFMAQADLDAPLVVVCYHGISSQGAAEYLHQQGFDDIYSLEGGYTAWAAANG</sequence>
<dbReference type="SMART" id="SM00450">
    <property type="entry name" value="RHOD"/>
    <property type="match status" value="1"/>
</dbReference>
<dbReference type="NCBIfam" id="NF001195">
    <property type="entry name" value="PRK00162.1"/>
    <property type="match status" value="1"/>
</dbReference>
<protein>
    <submittedName>
        <fullName evidence="4">Thiosulfate sulfurtransferase</fullName>
    </submittedName>
</protein>
<dbReference type="RefSeq" id="WP_037445417.1">
    <property type="nucleotide sequence ID" value="NZ_JPEO01000021.1"/>
</dbReference>
<dbReference type="InterPro" id="IPR001763">
    <property type="entry name" value="Rhodanese-like_dom"/>
</dbReference>
<organism evidence="4 5">
    <name type="scientific">Shewanella mangrovi</name>
    <dbReference type="NCBI Taxonomy" id="1515746"/>
    <lineage>
        <taxon>Bacteria</taxon>
        <taxon>Pseudomonadati</taxon>
        <taxon>Pseudomonadota</taxon>
        <taxon>Gammaproteobacteria</taxon>
        <taxon>Alteromonadales</taxon>
        <taxon>Shewanellaceae</taxon>
        <taxon>Shewanella</taxon>
    </lineage>
</organism>
<dbReference type="InterPro" id="IPR023695">
    <property type="entry name" value="Thiosulf_sulfurTrfase"/>
</dbReference>
<dbReference type="Gene3D" id="3.40.250.10">
    <property type="entry name" value="Rhodanese-like domain"/>
    <property type="match status" value="1"/>
</dbReference>
<keyword evidence="2 4" id="KW-0808">Transferase</keyword>
<gene>
    <name evidence="4" type="ORF">HR45_17210</name>
</gene>
<keyword evidence="1" id="KW-0963">Cytoplasm</keyword>
<reference evidence="4 5" key="1">
    <citation type="submission" date="2014-06" db="EMBL/GenBank/DDBJ databases">
        <title>Shewanella sp. YQH10.</title>
        <authorList>
            <person name="Liu Y."/>
            <person name="Zeng R."/>
        </authorList>
    </citation>
    <scope>NUCLEOTIDE SEQUENCE [LARGE SCALE GENOMIC DNA]</scope>
    <source>
        <strain evidence="4 5">YQH10</strain>
    </source>
</reference>
<dbReference type="EMBL" id="JPEO01000021">
    <property type="protein sequence ID" value="KFZ36243.1"/>
    <property type="molecule type" value="Genomic_DNA"/>
</dbReference>
<feature type="domain" description="Rhodanese" evidence="3">
    <location>
        <begin position="18"/>
        <end position="102"/>
    </location>
</feature>
<accession>A0A094LMB1</accession>
<dbReference type="PANTHER" id="PTHR43031:SF6">
    <property type="entry name" value="THIOSULFATE SULFURTRANSFERASE GLPE"/>
    <property type="match status" value="1"/>
</dbReference>
<evidence type="ECO:0000313" key="4">
    <source>
        <dbReference type="EMBL" id="KFZ36243.1"/>
    </source>
</evidence>
<dbReference type="PANTHER" id="PTHR43031">
    <property type="entry name" value="FAD-DEPENDENT OXIDOREDUCTASE"/>
    <property type="match status" value="1"/>
</dbReference>
<evidence type="ECO:0000256" key="2">
    <source>
        <dbReference type="ARBA" id="ARBA00022679"/>
    </source>
</evidence>